<keyword evidence="4" id="KW-1185">Reference proteome</keyword>
<protein>
    <recommendedName>
        <fullName evidence="2">Fungal lipase-type domain-containing protein</fullName>
    </recommendedName>
</protein>
<organism evidence="3 4">
    <name type="scientific">Symbiodinium natans</name>
    <dbReference type="NCBI Taxonomy" id="878477"/>
    <lineage>
        <taxon>Eukaryota</taxon>
        <taxon>Sar</taxon>
        <taxon>Alveolata</taxon>
        <taxon>Dinophyceae</taxon>
        <taxon>Suessiales</taxon>
        <taxon>Symbiodiniaceae</taxon>
        <taxon>Symbiodinium</taxon>
    </lineage>
</organism>
<evidence type="ECO:0000259" key="2">
    <source>
        <dbReference type="Pfam" id="PF01764"/>
    </source>
</evidence>
<dbReference type="Pfam" id="PF01764">
    <property type="entry name" value="Lipase_3"/>
    <property type="match status" value="1"/>
</dbReference>
<dbReference type="InterPro" id="IPR002921">
    <property type="entry name" value="Fungal_lipase-type"/>
</dbReference>
<evidence type="ECO:0000256" key="1">
    <source>
        <dbReference type="SAM" id="SignalP"/>
    </source>
</evidence>
<gene>
    <name evidence="3" type="ORF">SNAT2548_LOCUS9301</name>
</gene>
<dbReference type="Gene3D" id="3.40.50.1820">
    <property type="entry name" value="alpha/beta hydrolase"/>
    <property type="match status" value="1"/>
</dbReference>
<feature type="signal peptide" evidence="1">
    <location>
        <begin position="1"/>
        <end position="25"/>
    </location>
</feature>
<comment type="caution">
    <text evidence="3">The sequence shown here is derived from an EMBL/GenBank/DDBJ whole genome shotgun (WGS) entry which is preliminary data.</text>
</comment>
<dbReference type="AlphaFoldDB" id="A0A812KHY1"/>
<feature type="domain" description="Fungal lipase-type" evidence="2">
    <location>
        <begin position="420"/>
        <end position="500"/>
    </location>
</feature>
<dbReference type="Proteomes" id="UP000604046">
    <property type="component" value="Unassembled WGS sequence"/>
</dbReference>
<sequence length="633" mass="72371">MAMACGWKTWTVVLHIGAFLAVTSQESRECGLTDQSDFLQISHIRELSNQSLELEMGSQAFNPILVCMTEAVWIRNRHHESWLEDRSGQPGPMASTHSLGSYQRWTLINVAVNTFKIVSHRGVALNSQLGWENKDSSSNAVRWVINRPNPAIGYDLELVTIRNADSKKYLSQSSGDLLLSSSTSFASQWRIWEGTGSSSNVAAIDRPGCLPKTVFITQDGWDGGTKRWQSRQLQDNGGSIRYHCNFGSWERWTVQSVGSRWKFTSHRGGTLKLTRRRGTRLSGGGTQNGYLRVSSLRRRWTTVAIHGWNADDLLSRDGSAATEARRRLNWKMHHKIISPEQMTYHPYRSQDKSQLLAPLARSTAQAAKDVSEMVGQHVHRRRRLFNRWRLVEEREKTSNFLWIQDIDGLRLYERYGVCLLTFTASNDNEDFLNDIDQDASYYDSADTSWVKQTVSSGVYKEASAWLKQSWWPDFKRKVATACCKVVTVGHSLGGAVAQLFYWAQGKKTGQGWSWQDDWLPQVDAVHALGAVSVVNSWYPMNGMLFIQENSDDNDPYLDPAVGYPSRFLHPGQMWTVLFSRRRRRRRTSADMQSWQGVPSKWPPDDRDIGFRNWDLHKLDQYLDEIEDAYPMAN</sequence>
<accession>A0A812KHY1</accession>
<reference evidence="3" key="1">
    <citation type="submission" date="2021-02" db="EMBL/GenBank/DDBJ databases">
        <authorList>
            <person name="Dougan E. K."/>
            <person name="Rhodes N."/>
            <person name="Thang M."/>
            <person name="Chan C."/>
        </authorList>
    </citation>
    <scope>NUCLEOTIDE SEQUENCE</scope>
</reference>
<proteinExistence type="predicted"/>
<name>A0A812KHY1_9DINO</name>
<dbReference type="GO" id="GO:0006629">
    <property type="term" value="P:lipid metabolic process"/>
    <property type="evidence" value="ECO:0007669"/>
    <property type="project" value="InterPro"/>
</dbReference>
<evidence type="ECO:0000313" key="3">
    <source>
        <dbReference type="EMBL" id="CAE7229905.1"/>
    </source>
</evidence>
<dbReference type="EMBL" id="CAJNDS010000713">
    <property type="protein sequence ID" value="CAE7229905.1"/>
    <property type="molecule type" value="Genomic_DNA"/>
</dbReference>
<feature type="chain" id="PRO_5032451081" description="Fungal lipase-type domain-containing protein" evidence="1">
    <location>
        <begin position="26"/>
        <end position="633"/>
    </location>
</feature>
<dbReference type="InterPro" id="IPR029058">
    <property type="entry name" value="AB_hydrolase_fold"/>
</dbReference>
<keyword evidence="1" id="KW-0732">Signal</keyword>
<evidence type="ECO:0000313" key="4">
    <source>
        <dbReference type="Proteomes" id="UP000604046"/>
    </source>
</evidence>